<evidence type="ECO:0000313" key="1">
    <source>
        <dbReference type="EMBL" id="NDP47871.1"/>
    </source>
</evidence>
<dbReference type="EMBL" id="JAAFGW010000062">
    <property type="protein sequence ID" value="NDP47871.1"/>
    <property type="molecule type" value="Genomic_DNA"/>
</dbReference>
<organism evidence="1 2">
    <name type="scientific">Sulfuriferula multivorans</name>
    <dbReference type="NCBI Taxonomy" id="1559896"/>
    <lineage>
        <taxon>Bacteria</taxon>
        <taxon>Pseudomonadati</taxon>
        <taxon>Pseudomonadota</taxon>
        <taxon>Betaproteobacteria</taxon>
        <taxon>Nitrosomonadales</taxon>
        <taxon>Sulfuricellaceae</taxon>
        <taxon>Sulfuriferula</taxon>
    </lineage>
</organism>
<dbReference type="AlphaFoldDB" id="A0A7C9K214"/>
<proteinExistence type="predicted"/>
<reference evidence="1 2" key="1">
    <citation type="submission" date="2019-09" db="EMBL/GenBank/DDBJ databases">
        <title>H2 Metabolism Revealed by Metagenomic Analysis in Subglacial Sediment of East Antarctica.</title>
        <authorList>
            <person name="Yang Z."/>
            <person name="Zhang Y."/>
            <person name="Lv Y."/>
            <person name="Yan W."/>
            <person name="Xiao X."/>
            <person name="Sun B."/>
            <person name="Ma H."/>
        </authorList>
    </citation>
    <scope>NUCLEOTIDE SEQUENCE [LARGE SCALE GENOMIC DNA]</scope>
    <source>
        <strain evidence="1">Bin2_2</strain>
    </source>
</reference>
<protein>
    <submittedName>
        <fullName evidence="1">Uncharacterized protein</fullName>
    </submittedName>
</protein>
<name>A0A7C9K214_9PROT</name>
<dbReference type="Proteomes" id="UP000483432">
    <property type="component" value="Unassembled WGS sequence"/>
</dbReference>
<gene>
    <name evidence="1" type="ORF">GZ085_05655</name>
</gene>
<comment type="caution">
    <text evidence="1">The sequence shown here is derived from an EMBL/GenBank/DDBJ whole genome shotgun (WGS) entry which is preliminary data.</text>
</comment>
<accession>A0A7C9K214</accession>
<evidence type="ECO:0000313" key="2">
    <source>
        <dbReference type="Proteomes" id="UP000483432"/>
    </source>
</evidence>
<sequence>MIQNPIDVASRVSPDLSALLSSRVNNPESVQPVTLRAVRRFLADLLPAAFNEAESLHHFDVSESLLDELDALIEEFEGTALAVDFVEVKASEALTRAIESILNDDNRENPPTLATIKDALLAGLGARLVGDGVLEDDEDDTLLSETDALIEHLGADTLAEELLRYE</sequence>